<sequence length="345" mass="37648">MDIYQNDEMKTGFYCDYGNGNGPTIAVRCDLDALPIQEINKVDYCSLNSGVSHACGHDAHLTNILGLASFMVESNINIPGKVRFLFQPAEEIAPGGAVVMIDAGAIEGVDHIIGGHILPSLSPEKIGIRYGAMAAAVEQIDVTLNGPGGHTSRPAESVDLIWAQSHLVISLEESLKHHLDQRERVVLAFGSVEGGYTCNVLPDAIKMKGTLRYLNMELENKLTKIIDNTIHAVEQLTGAKITWSIPYAAPGLINDNKCTELVIKAANDILGEENVVLMEESSMGGEDFAYYLEKIPGAYFRIGCNDGKTRDIHTNDFNLDEHCIATAIKVFSESIFQYFSSQKNN</sequence>
<dbReference type="SUPFAM" id="SSF55031">
    <property type="entry name" value="Bacterial exopeptidase dimerisation domain"/>
    <property type="match status" value="1"/>
</dbReference>
<dbReference type="InterPro" id="IPR036264">
    <property type="entry name" value="Bact_exopeptidase_dim_dom"/>
</dbReference>
<protein>
    <submittedName>
        <fullName evidence="1">Uncharacterized protein</fullName>
    </submittedName>
</protein>
<dbReference type="NCBIfam" id="TIGR01891">
    <property type="entry name" value="amidohydrolases"/>
    <property type="match status" value="1"/>
</dbReference>
<dbReference type="SUPFAM" id="SSF53187">
    <property type="entry name" value="Zn-dependent exopeptidases"/>
    <property type="match status" value="1"/>
</dbReference>
<name>A0A381N4V7_9ZZZZ</name>
<proteinExistence type="predicted"/>
<dbReference type="EMBL" id="UINC01000129">
    <property type="protein sequence ID" value="SUZ49670.1"/>
    <property type="molecule type" value="Genomic_DNA"/>
</dbReference>
<dbReference type="GO" id="GO:0016787">
    <property type="term" value="F:hydrolase activity"/>
    <property type="evidence" value="ECO:0007669"/>
    <property type="project" value="InterPro"/>
</dbReference>
<dbReference type="PIRSF" id="PIRSF005962">
    <property type="entry name" value="Pept_M20D_amidohydro"/>
    <property type="match status" value="1"/>
</dbReference>
<reference evidence="1" key="1">
    <citation type="submission" date="2018-05" db="EMBL/GenBank/DDBJ databases">
        <authorList>
            <person name="Lanie J.A."/>
            <person name="Ng W.-L."/>
            <person name="Kazmierczak K.M."/>
            <person name="Andrzejewski T.M."/>
            <person name="Davidsen T.M."/>
            <person name="Wayne K.J."/>
            <person name="Tettelin H."/>
            <person name="Glass J.I."/>
            <person name="Rusch D."/>
            <person name="Podicherti R."/>
            <person name="Tsui H.-C.T."/>
            <person name="Winkler M.E."/>
        </authorList>
    </citation>
    <scope>NUCLEOTIDE SEQUENCE</scope>
</reference>
<evidence type="ECO:0000313" key="1">
    <source>
        <dbReference type="EMBL" id="SUZ49670.1"/>
    </source>
</evidence>
<dbReference type="Gene3D" id="3.30.70.360">
    <property type="match status" value="1"/>
</dbReference>
<organism evidence="1">
    <name type="scientific">marine metagenome</name>
    <dbReference type="NCBI Taxonomy" id="408172"/>
    <lineage>
        <taxon>unclassified sequences</taxon>
        <taxon>metagenomes</taxon>
        <taxon>ecological metagenomes</taxon>
    </lineage>
</organism>
<dbReference type="InterPro" id="IPR017439">
    <property type="entry name" value="Amidohydrolase"/>
</dbReference>
<dbReference type="Pfam" id="PF01546">
    <property type="entry name" value="Peptidase_M20"/>
    <property type="match status" value="1"/>
</dbReference>
<dbReference type="PANTHER" id="PTHR11014:SF63">
    <property type="entry name" value="METALLOPEPTIDASE, PUTATIVE (AFU_ORTHOLOGUE AFUA_6G09600)-RELATED"/>
    <property type="match status" value="1"/>
</dbReference>
<dbReference type="InterPro" id="IPR002933">
    <property type="entry name" value="Peptidase_M20"/>
</dbReference>
<dbReference type="PANTHER" id="PTHR11014">
    <property type="entry name" value="PEPTIDASE M20 FAMILY MEMBER"/>
    <property type="match status" value="1"/>
</dbReference>
<gene>
    <name evidence="1" type="ORF">METZ01_LOCUS2524</name>
</gene>
<dbReference type="Gene3D" id="3.40.630.10">
    <property type="entry name" value="Zn peptidases"/>
    <property type="match status" value="1"/>
</dbReference>
<accession>A0A381N4V7</accession>
<dbReference type="AlphaFoldDB" id="A0A381N4V7"/>